<keyword evidence="2" id="KW-0732">Signal</keyword>
<gene>
    <name evidence="4" type="ORF">D7Z26_17810</name>
</gene>
<dbReference type="Pfam" id="PF00395">
    <property type="entry name" value="SLH"/>
    <property type="match status" value="3"/>
</dbReference>
<accession>A0A494XP99</accession>
<dbReference type="Proteomes" id="UP000282076">
    <property type="component" value="Unassembled WGS sequence"/>
</dbReference>
<sequence>MSILKPHRKLVSFLLSICLIFSSFSTAAFGASAQSDIKGHWAESQITSWIDQGFVKGFPDGSFKPNKNITRAEFVSLANHSFGLSEKADISFTDLKAKDWSYPEVQIAVKAGYITGYQNNTFRPSNEITREEIASAIAKLLKLNTANAAASSFKDDASIAAWSKAAINAVVADKIMTPSSANNFRPTSPTTRAEAIVALDRALKLRVTTFAAAGTYGPATGSQVINGTVEIAVSGVTLQNTVVNGDLLLGEGIGEGDATLKNVTVKGKTIVNGGGANSIHFEDSILLTIVIDKANGTVRIVAEGSTTVATVVVQTPATIEESNVTGTGIKAVQLTDLLPKDSLVTLKGSFESLTVSGASIKIDIPVGSVDKVTTESTATGTSLNLGKDAKILNLVLGAVAKLLGTGTIENATVSDAAKGTTFETQPNKVTDSSGTVTPPVSGGGGGGGGSGDTTAPIIKSDAALSIVDGGLLLNFSFNKQIDLSTSSANVEIKYFTKKYAGLEPISNLIKDEHPPLVKDKTWDGYLYNVDTHVSYSKGTDPQSTYSNVIPANSNLATLVKYGYHDNGDMDYANIDWSLPATYVAQIKVTDNSGNWSMKQVEVTNGSFPADTGLKINNASLVVDNGLILGFSVNKALDFDSNANVKIEYFTKSGNVETPIGNSIAGSNLVKNKDWDGYLYGAITQKSYSKGLKLNSTYLNVIPADTSLVTLVRQGFHSNGDMDYVDIDWNAPATYVAKITVTDNSGTVTDIKTVETTVPSISNVSLTVGEGLLLQFSIDKEINLSSQAADVKIEYFTKGSDGQLSALTNTMTHDALVKSKAWDGYLWTPEQNYSTGGKSPSSYRDLISADTLLATVVKFGFHNPITDMDYVDITDWNVAATYVVKITVTDSLGNKSFATKEVTVTPITV</sequence>
<comment type="caution">
    <text evidence="4">The sequence shown here is derived from an EMBL/GenBank/DDBJ whole genome shotgun (WGS) entry which is preliminary data.</text>
</comment>
<evidence type="ECO:0000313" key="4">
    <source>
        <dbReference type="EMBL" id="RKP51632.1"/>
    </source>
</evidence>
<evidence type="ECO:0000256" key="2">
    <source>
        <dbReference type="SAM" id="SignalP"/>
    </source>
</evidence>
<feature type="domain" description="SLH" evidence="3">
    <location>
        <begin position="88"/>
        <end position="151"/>
    </location>
</feature>
<name>A0A494XP99_9BACL</name>
<feature type="domain" description="SLH" evidence="3">
    <location>
        <begin position="29"/>
        <end position="87"/>
    </location>
</feature>
<dbReference type="AlphaFoldDB" id="A0A494XP99"/>
<dbReference type="EMBL" id="RBZM01000007">
    <property type="protein sequence ID" value="RKP51632.1"/>
    <property type="molecule type" value="Genomic_DNA"/>
</dbReference>
<evidence type="ECO:0000313" key="5">
    <source>
        <dbReference type="Proteomes" id="UP000282076"/>
    </source>
</evidence>
<feature type="chain" id="PRO_5039034254" evidence="2">
    <location>
        <begin position="28"/>
        <end position="908"/>
    </location>
</feature>
<dbReference type="InterPro" id="IPR001119">
    <property type="entry name" value="SLH_dom"/>
</dbReference>
<protein>
    <submittedName>
        <fullName evidence="4">S-layer homology domain-containing protein</fullName>
    </submittedName>
</protein>
<dbReference type="PROSITE" id="PS51272">
    <property type="entry name" value="SLH"/>
    <property type="match status" value="3"/>
</dbReference>
<feature type="domain" description="SLH" evidence="3">
    <location>
        <begin position="153"/>
        <end position="213"/>
    </location>
</feature>
<feature type="signal peptide" evidence="2">
    <location>
        <begin position="1"/>
        <end position="27"/>
    </location>
</feature>
<reference evidence="4 5" key="1">
    <citation type="submission" date="2018-10" db="EMBL/GenBank/DDBJ databases">
        <title>Cohnella sp. M2MS4P-1, whole genome shotgun sequence.</title>
        <authorList>
            <person name="Tuo L."/>
        </authorList>
    </citation>
    <scope>NUCLEOTIDE SEQUENCE [LARGE SCALE GENOMIC DNA]</scope>
    <source>
        <strain evidence="4 5">M2MS4P-1</strain>
    </source>
</reference>
<evidence type="ECO:0000259" key="3">
    <source>
        <dbReference type="PROSITE" id="PS51272"/>
    </source>
</evidence>
<dbReference type="RefSeq" id="WP_120978332.1">
    <property type="nucleotide sequence ID" value="NZ_RBZM01000007.1"/>
</dbReference>
<dbReference type="PANTHER" id="PTHR43308:SF5">
    <property type="entry name" value="S-LAYER PROTEIN _ PEPTIDOGLYCAN ENDO-BETA-N-ACETYLGLUCOSAMINIDASE"/>
    <property type="match status" value="1"/>
</dbReference>
<evidence type="ECO:0000256" key="1">
    <source>
        <dbReference type="SAM" id="MobiDB-lite"/>
    </source>
</evidence>
<organism evidence="4 5">
    <name type="scientific">Cohnella endophytica</name>
    <dbReference type="NCBI Taxonomy" id="2419778"/>
    <lineage>
        <taxon>Bacteria</taxon>
        <taxon>Bacillati</taxon>
        <taxon>Bacillota</taxon>
        <taxon>Bacilli</taxon>
        <taxon>Bacillales</taxon>
        <taxon>Paenibacillaceae</taxon>
        <taxon>Cohnella</taxon>
    </lineage>
</organism>
<feature type="compositionally biased region" description="Gly residues" evidence="1">
    <location>
        <begin position="441"/>
        <end position="450"/>
    </location>
</feature>
<feature type="region of interest" description="Disordered" evidence="1">
    <location>
        <begin position="423"/>
        <end position="450"/>
    </location>
</feature>
<keyword evidence="5" id="KW-1185">Reference proteome</keyword>
<dbReference type="OrthoDB" id="185675at2"/>
<dbReference type="PANTHER" id="PTHR43308">
    <property type="entry name" value="OUTER MEMBRANE PROTEIN ALPHA-RELATED"/>
    <property type="match status" value="1"/>
</dbReference>
<dbReference type="InterPro" id="IPR051465">
    <property type="entry name" value="Cell_Envelope_Struct_Comp"/>
</dbReference>
<proteinExistence type="predicted"/>